<comment type="caution">
    <text evidence="5">The sequence shown here is derived from an EMBL/GenBank/DDBJ whole genome shotgun (WGS) entry which is preliminary data.</text>
</comment>
<protein>
    <recommendedName>
        <fullName evidence="7">26S proteasome non-ATPase regulatory subunit 9</fullName>
    </recommendedName>
</protein>
<keyword evidence="6" id="KW-1185">Reference proteome</keyword>
<evidence type="ECO:0000259" key="4">
    <source>
        <dbReference type="Pfam" id="PF18265"/>
    </source>
</evidence>
<name>A0ABP9ZAQ9_9FUNG</name>
<sequence>MGLLPPGSSSNSSTQDFSELMKQAKDLIERKDTIEKELRDLEDRLLEAGIGMTEPLVDSAGFPRSEVDVHTVRTNRNLIIRLRNDHKEIMSDIEKVLHKVHEAKREGQASAPAPTAVAEEEDTMVVDEVPAAFAIVNAVAPDSPAYSAGLRRNDRILKFGHLDHSNHQRLQALNAFIGQSEHRPLPVSFLRDGEVMEATVTPRSGWGGRGTLGCHLLPL</sequence>
<dbReference type="InterPro" id="IPR001478">
    <property type="entry name" value="PDZ"/>
</dbReference>
<dbReference type="PANTHER" id="PTHR12651:SF1">
    <property type="entry name" value="26S PROTEASOME NON-ATPASE REGULATORY SUBUNIT 9"/>
    <property type="match status" value="1"/>
</dbReference>
<dbReference type="Pfam" id="PF13180">
    <property type="entry name" value="PDZ_2"/>
    <property type="match status" value="1"/>
</dbReference>
<keyword evidence="1" id="KW-0143">Chaperone</keyword>
<evidence type="ECO:0008006" key="7">
    <source>
        <dbReference type="Google" id="ProtNLM"/>
    </source>
</evidence>
<evidence type="ECO:0000259" key="3">
    <source>
        <dbReference type="Pfam" id="PF13180"/>
    </source>
</evidence>
<evidence type="ECO:0000256" key="1">
    <source>
        <dbReference type="ARBA" id="ARBA00023186"/>
    </source>
</evidence>
<feature type="domain" description="PDZ" evidence="3">
    <location>
        <begin position="134"/>
        <end position="200"/>
    </location>
</feature>
<reference evidence="5 6" key="1">
    <citation type="submission" date="2024-04" db="EMBL/GenBank/DDBJ databases">
        <title>genome sequences of Mucor flavus KT1a and Helicostylum pulchrum KT1b strains isolated from the surface of a dry-aged beef.</title>
        <authorList>
            <person name="Toyotome T."/>
            <person name="Hosono M."/>
            <person name="Torimaru M."/>
            <person name="Fukuda K."/>
            <person name="Mikami N."/>
        </authorList>
    </citation>
    <scope>NUCLEOTIDE SEQUENCE [LARGE SCALE GENOMIC DNA]</scope>
    <source>
        <strain evidence="5 6">KT1a</strain>
    </source>
</reference>
<gene>
    <name evidence="5" type="ORF">MFLAVUS_009741</name>
</gene>
<dbReference type="Proteomes" id="UP001473302">
    <property type="component" value="Unassembled WGS sequence"/>
</dbReference>
<dbReference type="Gene3D" id="6.10.140.1710">
    <property type="match status" value="1"/>
</dbReference>
<dbReference type="InterPro" id="IPR035269">
    <property type="entry name" value="PSMD9"/>
</dbReference>
<feature type="domain" description="Nas2 N-terminal" evidence="4">
    <location>
        <begin position="25"/>
        <end position="102"/>
    </location>
</feature>
<dbReference type="Gene3D" id="2.30.42.10">
    <property type="match status" value="1"/>
</dbReference>
<dbReference type="Pfam" id="PF18265">
    <property type="entry name" value="Nas2_N"/>
    <property type="match status" value="1"/>
</dbReference>
<dbReference type="PANTHER" id="PTHR12651">
    <property type="entry name" value="26S PROTEASOME NON-ATPASE REGULATORY SUBUNIT 9"/>
    <property type="match status" value="1"/>
</dbReference>
<dbReference type="SUPFAM" id="SSF50156">
    <property type="entry name" value="PDZ domain-like"/>
    <property type="match status" value="1"/>
</dbReference>
<evidence type="ECO:0000313" key="6">
    <source>
        <dbReference type="Proteomes" id="UP001473302"/>
    </source>
</evidence>
<accession>A0ABP9ZAQ9</accession>
<dbReference type="EMBL" id="BAABUK010000030">
    <property type="protein sequence ID" value="GAA5816215.1"/>
    <property type="molecule type" value="Genomic_DNA"/>
</dbReference>
<dbReference type="InterPro" id="IPR036034">
    <property type="entry name" value="PDZ_sf"/>
</dbReference>
<organism evidence="5 6">
    <name type="scientific">Mucor flavus</name>
    <dbReference type="NCBI Taxonomy" id="439312"/>
    <lineage>
        <taxon>Eukaryota</taxon>
        <taxon>Fungi</taxon>
        <taxon>Fungi incertae sedis</taxon>
        <taxon>Mucoromycota</taxon>
        <taxon>Mucoromycotina</taxon>
        <taxon>Mucoromycetes</taxon>
        <taxon>Mucorales</taxon>
        <taxon>Mucorineae</taxon>
        <taxon>Mucoraceae</taxon>
        <taxon>Mucor</taxon>
    </lineage>
</organism>
<keyword evidence="2" id="KW-0175">Coiled coil</keyword>
<evidence type="ECO:0000256" key="2">
    <source>
        <dbReference type="SAM" id="Coils"/>
    </source>
</evidence>
<dbReference type="InterPro" id="IPR040815">
    <property type="entry name" value="Nas2_N"/>
</dbReference>
<proteinExistence type="predicted"/>
<feature type="coiled-coil region" evidence="2">
    <location>
        <begin position="17"/>
        <end position="44"/>
    </location>
</feature>
<evidence type="ECO:0000313" key="5">
    <source>
        <dbReference type="EMBL" id="GAA5816215.1"/>
    </source>
</evidence>